<feature type="repeat" description="CXXCXGXG motif" evidence="12">
    <location>
        <begin position="201"/>
        <end position="208"/>
    </location>
</feature>
<dbReference type="Pfam" id="PF01556">
    <property type="entry name" value="DnaJ_C"/>
    <property type="match status" value="1"/>
</dbReference>
<evidence type="ECO:0000256" key="5">
    <source>
        <dbReference type="ARBA" id="ARBA00022771"/>
    </source>
</evidence>
<feature type="zinc finger region" description="CR-type" evidence="13">
    <location>
        <begin position="145"/>
        <end position="227"/>
    </location>
</feature>
<dbReference type="SUPFAM" id="SSF46565">
    <property type="entry name" value="Chaperone J-domain"/>
    <property type="match status" value="1"/>
</dbReference>
<dbReference type="Pfam" id="PF00684">
    <property type="entry name" value="DnaJ_CXXCXGXG"/>
    <property type="match status" value="1"/>
</dbReference>
<evidence type="ECO:0000256" key="4">
    <source>
        <dbReference type="ARBA" id="ARBA00022737"/>
    </source>
</evidence>
<dbReference type="CDD" id="cd10747">
    <property type="entry name" value="DnaJ_C"/>
    <property type="match status" value="1"/>
</dbReference>
<dbReference type="PROSITE" id="PS00636">
    <property type="entry name" value="DNAJ_1"/>
    <property type="match status" value="1"/>
</dbReference>
<dbReference type="PANTHER" id="PTHR43096">
    <property type="entry name" value="DNAJ HOMOLOG 1, MITOCHONDRIAL-RELATED"/>
    <property type="match status" value="1"/>
</dbReference>
<dbReference type="PROSITE" id="PS50076">
    <property type="entry name" value="DNAJ_2"/>
    <property type="match status" value="1"/>
</dbReference>
<keyword evidence="3 12" id="KW-0479">Metal-binding</keyword>
<name>A0A316TSW9_9BACT</name>
<evidence type="ECO:0000256" key="1">
    <source>
        <dbReference type="ARBA" id="ARBA00022490"/>
    </source>
</evidence>
<comment type="function">
    <text evidence="9 12">Participates actively in the response to hyperosmotic and heat shock by preventing the aggregation of stress-denatured proteins and by disaggregating proteins, also in an autonomous, DnaK-independent fashion. Unfolded proteins bind initially to DnaJ; upon interaction with the DnaJ-bound protein, DnaK hydrolyzes its bound ATP, resulting in the formation of a stable complex. GrpE releases ADP from DnaK; ATP binding to DnaK triggers the release of the substrate protein, thus completing the reaction cycle. Several rounds of ATP-dependent interactions between DnaJ, DnaK and GrpE are required for fully efficient folding. Also involved, together with DnaK and GrpE, in the DNA replication of plasmids through activation of initiation proteins.</text>
</comment>
<feature type="binding site" evidence="12">
    <location>
        <position position="161"/>
    </location>
    <ligand>
        <name>Zn(2+)</name>
        <dbReference type="ChEBI" id="CHEBI:29105"/>
        <label>1</label>
    </ligand>
</feature>
<dbReference type="PRINTS" id="PR00625">
    <property type="entry name" value="JDOMAIN"/>
</dbReference>
<feature type="repeat" description="CXXCXGXG motif" evidence="12">
    <location>
        <begin position="158"/>
        <end position="165"/>
    </location>
</feature>
<evidence type="ECO:0000256" key="3">
    <source>
        <dbReference type="ARBA" id="ARBA00022723"/>
    </source>
</evidence>
<keyword evidence="2 12" id="KW-0235">DNA replication</keyword>
<comment type="subcellular location">
    <subcellularLocation>
        <location evidence="12">Cytoplasm</location>
    </subcellularLocation>
</comment>
<comment type="subunit">
    <text evidence="12">Homodimer.</text>
</comment>
<dbReference type="Proteomes" id="UP000245533">
    <property type="component" value="Unassembled WGS sequence"/>
</dbReference>
<evidence type="ECO:0000256" key="7">
    <source>
        <dbReference type="ARBA" id="ARBA00023016"/>
    </source>
</evidence>
<feature type="binding site" evidence="12">
    <location>
        <position position="158"/>
    </location>
    <ligand>
        <name>Zn(2+)</name>
        <dbReference type="ChEBI" id="CHEBI:29105"/>
        <label>1</label>
    </ligand>
</feature>
<feature type="binding site" evidence="12">
    <location>
        <position position="178"/>
    </location>
    <ligand>
        <name>Zn(2+)</name>
        <dbReference type="ChEBI" id="CHEBI:29105"/>
        <label>2</label>
    </ligand>
</feature>
<keyword evidence="5 12" id="KW-0863">Zinc-finger</keyword>
<feature type="repeat" description="CXXCXGXG motif" evidence="12">
    <location>
        <begin position="175"/>
        <end position="182"/>
    </location>
</feature>
<dbReference type="AlphaFoldDB" id="A0A316TSW9"/>
<organism evidence="17 18">
    <name type="scientific">Rhodohalobacter mucosus</name>
    <dbReference type="NCBI Taxonomy" id="2079485"/>
    <lineage>
        <taxon>Bacteria</taxon>
        <taxon>Pseudomonadati</taxon>
        <taxon>Balneolota</taxon>
        <taxon>Balneolia</taxon>
        <taxon>Balneolales</taxon>
        <taxon>Balneolaceae</taxon>
        <taxon>Rhodohalobacter</taxon>
    </lineage>
</organism>
<keyword evidence="18" id="KW-1185">Reference proteome</keyword>
<dbReference type="OrthoDB" id="9779889at2"/>
<feature type="region of interest" description="Disordered" evidence="14">
    <location>
        <begin position="108"/>
        <end position="130"/>
    </location>
</feature>
<keyword evidence="4 12" id="KW-0677">Repeat</keyword>
<dbReference type="Gene3D" id="2.10.230.10">
    <property type="entry name" value="Heat shock protein DnaJ, cysteine-rich domain"/>
    <property type="match status" value="1"/>
</dbReference>
<dbReference type="GO" id="GO:0005524">
    <property type="term" value="F:ATP binding"/>
    <property type="evidence" value="ECO:0007669"/>
    <property type="project" value="InterPro"/>
</dbReference>
<keyword evidence="1 12" id="KW-0963">Cytoplasm</keyword>
<dbReference type="GO" id="GO:0031072">
    <property type="term" value="F:heat shock protein binding"/>
    <property type="evidence" value="ECO:0007669"/>
    <property type="project" value="InterPro"/>
</dbReference>
<gene>
    <name evidence="12 17" type="primary">dnaJ</name>
    <name evidence="17" type="ORF">DDZ15_07900</name>
</gene>
<accession>A0A316TSW9</accession>
<keyword evidence="8 12" id="KW-0143">Chaperone</keyword>
<dbReference type="NCBIfam" id="TIGR02349">
    <property type="entry name" value="DnaJ_bact"/>
    <property type="match status" value="1"/>
</dbReference>
<dbReference type="RefSeq" id="WP_109646553.1">
    <property type="nucleotide sequence ID" value="NZ_QGGB01000006.1"/>
</dbReference>
<feature type="repeat" description="CXXCXGXG motif" evidence="12">
    <location>
        <begin position="215"/>
        <end position="222"/>
    </location>
</feature>
<dbReference type="GO" id="GO:0006260">
    <property type="term" value="P:DNA replication"/>
    <property type="evidence" value="ECO:0007669"/>
    <property type="project" value="UniProtKB-KW"/>
</dbReference>
<dbReference type="PANTHER" id="PTHR43096:SF48">
    <property type="entry name" value="CHAPERONE PROTEIN DNAJ"/>
    <property type="match status" value="1"/>
</dbReference>
<dbReference type="InterPro" id="IPR002939">
    <property type="entry name" value="DnaJ_C"/>
</dbReference>
<sequence length="389" mass="42855">MSKRDYYEILGVDKSAGDGELKKAYRKLAMKYHPDRNKGDADAEKKFKEASEAYDVLRDPQKRQRYDQFGHAGMNGGGFGGASDFGNADFEDIFSRFSDIFGGDIFGGDPFGGGRGQSRRRRGTGRPGSDMKLRVELTLEEIAEGAEKTLKVKKHVKCDACNGTGAETEADFETCGTCNGVGEVRQVSRTMFGQFVNVQPCPTCNGEGKIIKNRCSECGGEGRMKSDEKIKVNIPSGVANGNYITLRRQGNAGIRGGQPGDLIVLIEEKPHEDFEREGNDIFYDLSLSIPDAILGTEVQVPTLKGKAKVKIEPGTQPGKLLRMKERGIRGLNNSGTGDQYIRINMYVPKDLTPEERSHVEALRGEKHFDPADAKERDKSFFSKIKDVFG</sequence>
<comment type="similarity">
    <text evidence="10 12">Belongs to the DnaJ family.</text>
</comment>
<dbReference type="CDD" id="cd06257">
    <property type="entry name" value="DnaJ"/>
    <property type="match status" value="1"/>
</dbReference>
<dbReference type="InterPro" id="IPR018253">
    <property type="entry name" value="DnaJ_domain_CS"/>
</dbReference>
<keyword evidence="6 12" id="KW-0862">Zinc</keyword>
<dbReference type="EMBL" id="QGGB01000006">
    <property type="protein sequence ID" value="PWN06439.1"/>
    <property type="molecule type" value="Genomic_DNA"/>
</dbReference>
<dbReference type="GO" id="GO:0009408">
    <property type="term" value="P:response to heat"/>
    <property type="evidence" value="ECO:0007669"/>
    <property type="project" value="InterPro"/>
</dbReference>
<dbReference type="Pfam" id="PF00226">
    <property type="entry name" value="DnaJ"/>
    <property type="match status" value="1"/>
</dbReference>
<evidence type="ECO:0000256" key="9">
    <source>
        <dbReference type="ARBA" id="ARBA00053423"/>
    </source>
</evidence>
<dbReference type="InterPro" id="IPR036410">
    <property type="entry name" value="HSP_DnaJ_Cys-rich_dom_sf"/>
</dbReference>
<evidence type="ECO:0000259" key="15">
    <source>
        <dbReference type="PROSITE" id="PS50076"/>
    </source>
</evidence>
<dbReference type="InterPro" id="IPR001623">
    <property type="entry name" value="DnaJ_domain"/>
</dbReference>
<feature type="binding site" evidence="12">
    <location>
        <position position="215"/>
    </location>
    <ligand>
        <name>Zn(2+)</name>
        <dbReference type="ChEBI" id="CHEBI:29105"/>
        <label>1</label>
    </ligand>
</feature>
<evidence type="ECO:0000256" key="14">
    <source>
        <dbReference type="SAM" id="MobiDB-lite"/>
    </source>
</evidence>
<evidence type="ECO:0000313" key="18">
    <source>
        <dbReference type="Proteomes" id="UP000245533"/>
    </source>
</evidence>
<feature type="domain" description="CR-type" evidence="16">
    <location>
        <begin position="145"/>
        <end position="227"/>
    </location>
</feature>
<dbReference type="GO" id="GO:0005737">
    <property type="term" value="C:cytoplasm"/>
    <property type="evidence" value="ECO:0007669"/>
    <property type="project" value="UniProtKB-SubCell"/>
</dbReference>
<keyword evidence="7 12" id="KW-0346">Stress response</keyword>
<dbReference type="GO" id="GO:0008270">
    <property type="term" value="F:zinc ion binding"/>
    <property type="evidence" value="ECO:0007669"/>
    <property type="project" value="UniProtKB-UniRule"/>
</dbReference>
<evidence type="ECO:0000256" key="13">
    <source>
        <dbReference type="PROSITE-ProRule" id="PRU00546"/>
    </source>
</evidence>
<dbReference type="NCBIfam" id="NF008035">
    <property type="entry name" value="PRK10767.1"/>
    <property type="match status" value="1"/>
</dbReference>
<dbReference type="SUPFAM" id="SSF57938">
    <property type="entry name" value="DnaJ/Hsp40 cysteine-rich domain"/>
    <property type="match status" value="1"/>
</dbReference>
<evidence type="ECO:0000256" key="10">
    <source>
        <dbReference type="ARBA" id="ARBA00061004"/>
    </source>
</evidence>
<comment type="caution">
    <text evidence="17">The sequence shown here is derived from an EMBL/GenBank/DDBJ whole genome shotgun (WGS) entry which is preliminary data.</text>
</comment>
<evidence type="ECO:0000256" key="8">
    <source>
        <dbReference type="ARBA" id="ARBA00023186"/>
    </source>
</evidence>
<evidence type="ECO:0000256" key="12">
    <source>
        <dbReference type="HAMAP-Rule" id="MF_01152"/>
    </source>
</evidence>
<feature type="binding site" evidence="12">
    <location>
        <position position="175"/>
    </location>
    <ligand>
        <name>Zn(2+)</name>
        <dbReference type="ChEBI" id="CHEBI:29105"/>
        <label>2</label>
    </ligand>
</feature>
<dbReference type="PROSITE" id="PS51188">
    <property type="entry name" value="ZF_CR"/>
    <property type="match status" value="1"/>
</dbReference>
<dbReference type="InterPro" id="IPR012724">
    <property type="entry name" value="DnaJ"/>
</dbReference>
<dbReference type="InterPro" id="IPR001305">
    <property type="entry name" value="HSP_DnaJ_Cys-rich_dom"/>
</dbReference>
<evidence type="ECO:0000256" key="2">
    <source>
        <dbReference type="ARBA" id="ARBA00022705"/>
    </source>
</evidence>
<feature type="binding site" evidence="12">
    <location>
        <position position="201"/>
    </location>
    <ligand>
        <name>Zn(2+)</name>
        <dbReference type="ChEBI" id="CHEBI:29105"/>
        <label>2</label>
    </ligand>
</feature>
<dbReference type="GO" id="GO:0042026">
    <property type="term" value="P:protein refolding"/>
    <property type="evidence" value="ECO:0007669"/>
    <property type="project" value="TreeGrafter"/>
</dbReference>
<dbReference type="SMART" id="SM00271">
    <property type="entry name" value="DnaJ"/>
    <property type="match status" value="1"/>
</dbReference>
<reference evidence="17 18" key="1">
    <citation type="submission" date="2018-05" db="EMBL/GenBank/DDBJ databases">
        <title>Rhodohalobacter halophilus gen. nov., sp. nov., a moderately halophilic member of the family Balneolaceae.</title>
        <authorList>
            <person name="Liu Z.-W."/>
        </authorList>
    </citation>
    <scope>NUCLEOTIDE SEQUENCE [LARGE SCALE GENOMIC DNA]</scope>
    <source>
        <strain evidence="17 18">8A47</strain>
    </source>
</reference>
<dbReference type="FunFam" id="2.10.230.10:FF:000002">
    <property type="entry name" value="Molecular chaperone DnaJ"/>
    <property type="match status" value="1"/>
</dbReference>
<feature type="binding site" evidence="12">
    <location>
        <position position="218"/>
    </location>
    <ligand>
        <name>Zn(2+)</name>
        <dbReference type="ChEBI" id="CHEBI:29105"/>
        <label>1</label>
    </ligand>
</feature>
<dbReference type="GO" id="GO:0051082">
    <property type="term" value="F:unfolded protein binding"/>
    <property type="evidence" value="ECO:0007669"/>
    <property type="project" value="UniProtKB-UniRule"/>
</dbReference>
<dbReference type="CDD" id="cd10719">
    <property type="entry name" value="DnaJ_zf"/>
    <property type="match status" value="1"/>
</dbReference>
<feature type="binding site" evidence="12">
    <location>
        <position position="204"/>
    </location>
    <ligand>
        <name>Zn(2+)</name>
        <dbReference type="ChEBI" id="CHEBI:29105"/>
        <label>2</label>
    </ligand>
</feature>
<evidence type="ECO:0000256" key="11">
    <source>
        <dbReference type="ARBA" id="ARBA00067609"/>
    </source>
</evidence>
<dbReference type="InterPro" id="IPR008971">
    <property type="entry name" value="HSP40/DnaJ_pept-bd"/>
</dbReference>
<evidence type="ECO:0000259" key="16">
    <source>
        <dbReference type="PROSITE" id="PS51188"/>
    </source>
</evidence>
<dbReference type="Gene3D" id="2.60.260.20">
    <property type="entry name" value="Urease metallochaperone UreE, N-terminal domain"/>
    <property type="match status" value="2"/>
</dbReference>
<dbReference type="SUPFAM" id="SSF49493">
    <property type="entry name" value="HSP40/DnaJ peptide-binding domain"/>
    <property type="match status" value="2"/>
</dbReference>
<dbReference type="Gene3D" id="1.10.287.110">
    <property type="entry name" value="DnaJ domain"/>
    <property type="match status" value="1"/>
</dbReference>
<comment type="domain">
    <text evidence="12">The J domain is necessary and sufficient to stimulate DnaK ATPase activity. Zinc center 1 plays an important role in the autonomous, DnaK-independent chaperone activity of DnaJ. Zinc center 2 is essential for interaction with DnaK and for DnaJ activity.</text>
</comment>
<feature type="domain" description="J" evidence="15">
    <location>
        <begin position="5"/>
        <end position="70"/>
    </location>
</feature>
<evidence type="ECO:0000256" key="6">
    <source>
        <dbReference type="ARBA" id="ARBA00022833"/>
    </source>
</evidence>
<dbReference type="InterPro" id="IPR036869">
    <property type="entry name" value="J_dom_sf"/>
</dbReference>
<dbReference type="FunFam" id="1.10.287.110:FF:000034">
    <property type="entry name" value="Chaperone protein DnaJ"/>
    <property type="match status" value="1"/>
</dbReference>
<comment type="cofactor">
    <cofactor evidence="12">
        <name>Zn(2+)</name>
        <dbReference type="ChEBI" id="CHEBI:29105"/>
    </cofactor>
    <text evidence="12">Binds 2 Zn(2+) ions per monomer.</text>
</comment>
<dbReference type="HAMAP" id="MF_01152">
    <property type="entry name" value="DnaJ"/>
    <property type="match status" value="1"/>
</dbReference>
<dbReference type="FunFam" id="2.60.260.20:FF:000005">
    <property type="entry name" value="Chaperone protein dnaJ 1, mitochondrial"/>
    <property type="match status" value="1"/>
</dbReference>
<evidence type="ECO:0000313" key="17">
    <source>
        <dbReference type="EMBL" id="PWN06439.1"/>
    </source>
</evidence>
<proteinExistence type="inferred from homology"/>
<protein>
    <recommendedName>
        <fullName evidence="11 12">Chaperone protein DnaJ</fullName>
    </recommendedName>
</protein>